<keyword evidence="7" id="KW-1185">Reference proteome</keyword>
<dbReference type="PANTHER" id="PTHR36842">
    <property type="entry name" value="PROTEIN TOLB HOMOLOG"/>
    <property type="match status" value="1"/>
</dbReference>
<dbReference type="SUPFAM" id="SSF46894">
    <property type="entry name" value="C-terminal effector domain of the bipartite response regulators"/>
    <property type="match status" value="1"/>
</dbReference>
<dbReference type="InterPro" id="IPR001867">
    <property type="entry name" value="OmpR/PhoB-type_DNA-bd"/>
</dbReference>
<evidence type="ECO:0000259" key="5">
    <source>
        <dbReference type="PROSITE" id="PS51755"/>
    </source>
</evidence>
<evidence type="ECO:0000256" key="4">
    <source>
        <dbReference type="SAM" id="Phobius"/>
    </source>
</evidence>
<dbReference type="InterPro" id="IPR011659">
    <property type="entry name" value="WD40"/>
</dbReference>
<dbReference type="EMBL" id="JBHSPH010000002">
    <property type="protein sequence ID" value="MFC5862823.1"/>
    <property type="molecule type" value="Genomic_DNA"/>
</dbReference>
<comment type="similarity">
    <text evidence="1">Belongs to the TolB family.</text>
</comment>
<protein>
    <submittedName>
        <fullName evidence="6">Winged helix-turn-helix domain-containing protein</fullName>
    </submittedName>
</protein>
<dbReference type="PANTHER" id="PTHR36842:SF1">
    <property type="entry name" value="PROTEIN TOLB"/>
    <property type="match status" value="1"/>
</dbReference>
<proteinExistence type="inferred from homology"/>
<feature type="DNA-binding region" description="OmpR/PhoB-type" evidence="3">
    <location>
        <begin position="6"/>
        <end position="104"/>
    </location>
</feature>
<keyword evidence="4" id="KW-1133">Transmembrane helix</keyword>
<dbReference type="CDD" id="cd00383">
    <property type="entry name" value="trans_reg_C"/>
    <property type="match status" value="1"/>
</dbReference>
<feature type="domain" description="OmpR/PhoB-type" evidence="5">
    <location>
        <begin position="6"/>
        <end position="104"/>
    </location>
</feature>
<comment type="caution">
    <text evidence="6">The sequence shown here is derived from an EMBL/GenBank/DDBJ whole genome shotgun (WGS) entry which is preliminary data.</text>
</comment>
<reference evidence="7" key="1">
    <citation type="journal article" date="2019" name="Int. J. Syst. Evol. Microbiol.">
        <title>The Global Catalogue of Microorganisms (GCM) 10K type strain sequencing project: providing services to taxonomists for standard genome sequencing and annotation.</title>
        <authorList>
            <consortium name="The Broad Institute Genomics Platform"/>
            <consortium name="The Broad Institute Genome Sequencing Center for Infectious Disease"/>
            <person name="Wu L."/>
            <person name="Ma J."/>
        </authorList>
    </citation>
    <scope>NUCLEOTIDE SEQUENCE [LARGE SCALE GENOMIC DNA]</scope>
    <source>
        <strain evidence="7">JCM 4087</strain>
    </source>
</reference>
<dbReference type="Pfam" id="PF00486">
    <property type="entry name" value="Trans_reg_C"/>
    <property type="match status" value="1"/>
</dbReference>
<evidence type="ECO:0000313" key="7">
    <source>
        <dbReference type="Proteomes" id="UP001596091"/>
    </source>
</evidence>
<dbReference type="SUPFAM" id="SSF69304">
    <property type="entry name" value="Tricorn protease N-terminal domain"/>
    <property type="match status" value="1"/>
</dbReference>
<dbReference type="InterPro" id="IPR036388">
    <property type="entry name" value="WH-like_DNA-bd_sf"/>
</dbReference>
<feature type="transmembrane region" description="Helical" evidence="4">
    <location>
        <begin position="144"/>
        <end position="166"/>
    </location>
</feature>
<dbReference type="SUPFAM" id="SSF82171">
    <property type="entry name" value="DPP6 N-terminal domain-like"/>
    <property type="match status" value="1"/>
</dbReference>
<gene>
    <name evidence="6" type="ORF">ACFPT7_11015</name>
</gene>
<dbReference type="InterPro" id="IPR011042">
    <property type="entry name" value="6-blade_b-propeller_TolB-like"/>
</dbReference>
<dbReference type="Gene3D" id="2.120.10.30">
    <property type="entry name" value="TolB, C-terminal domain"/>
    <property type="match status" value="3"/>
</dbReference>
<dbReference type="RefSeq" id="WP_263336758.1">
    <property type="nucleotide sequence ID" value="NZ_JAGSYH010000003.1"/>
</dbReference>
<dbReference type="Pfam" id="PF07676">
    <property type="entry name" value="PD40"/>
    <property type="match status" value="3"/>
</dbReference>
<dbReference type="PROSITE" id="PS51755">
    <property type="entry name" value="OMPR_PHOB"/>
    <property type="match status" value="1"/>
</dbReference>
<evidence type="ECO:0000256" key="3">
    <source>
        <dbReference type="PROSITE-ProRule" id="PRU01091"/>
    </source>
</evidence>
<evidence type="ECO:0000256" key="2">
    <source>
        <dbReference type="ARBA" id="ARBA00023125"/>
    </source>
</evidence>
<dbReference type="Gene3D" id="1.10.10.10">
    <property type="entry name" value="Winged helix-like DNA-binding domain superfamily/Winged helix DNA-binding domain"/>
    <property type="match status" value="1"/>
</dbReference>
<keyword evidence="4" id="KW-0812">Transmembrane</keyword>
<name>A0ABW1EHI9_9BACT</name>
<evidence type="ECO:0000256" key="1">
    <source>
        <dbReference type="ARBA" id="ARBA00009820"/>
    </source>
</evidence>
<keyword evidence="4" id="KW-0472">Membrane</keyword>
<dbReference type="InterPro" id="IPR016032">
    <property type="entry name" value="Sig_transdc_resp-reg_C-effctor"/>
</dbReference>
<dbReference type="SMART" id="SM00862">
    <property type="entry name" value="Trans_reg_C"/>
    <property type="match status" value="1"/>
</dbReference>
<evidence type="ECO:0000313" key="6">
    <source>
        <dbReference type="EMBL" id="MFC5862823.1"/>
    </source>
</evidence>
<dbReference type="Proteomes" id="UP001596091">
    <property type="component" value="Unassembled WGS sequence"/>
</dbReference>
<sequence>MTDHKFSVFKFEEIEVREREFLLVKDGNSLPVEPKVFRVLLFLLRNPKRLVTKDEILNAVWNDCAVSDNSLTRSIATLRRLLGDDSREPRFIATVPTIGYRFLCDVVAVEEGVNEFAMDETHLLPEIDTKNHPKPKFEPGRKRLSYLSLSGLCILLVVIVAAWFLVRQAVSTRDVHRPFVPHLATEERITSNPPEAPVDDAILSRDGKYLAFYDNLGLYLRQIANGETRAWGLPKDFVAWPDDWFPDGTHLLVTRREGPSRTLSLWKLSLLGDDPEKLMDDAAGGSVSPDGSRIAYVPGPKFGSELWVMNSDGANARRIASARKPDPPNLGESWIQHPAWSPNGTRLAYVEARFATAQADPEQFANSLLTSDANGGDLQVVLKDDARLRPALWWTADGRILFAYLNDPTSEREDTDVDSISIDEHTGKAATPPQRVTEGQGWIGRLSATSDGKRLVVSRENTTRQVFITEPDPGNHWWKAPRRLTLDTNESLATAWTADSKAVLFVSDRNGSWKLFKQNIDETTAEVLVEGHGMRFPRLSADGLQVLYLVESQPSDHSFPPSLMSRPLAGGPPRWILRENGISNYQCARAPSQLCIFSKLVGSDHVLVSFDPEHGVGREITRIASGGYYWSLSPDGSRLALVLDPHRIRFLSPDTGAAHDVNLNDWPAFNIDWSADGARLFIRSITPAGIPVILALNEAGKAEAVIEGQVGSNFAFFIQSPDGRHGILEMPTPGDNNAWMVENF</sequence>
<accession>A0ABW1EHI9</accession>
<organism evidence="6 7">
    <name type="scientific">Acidicapsa dinghuensis</name>
    <dbReference type="NCBI Taxonomy" id="2218256"/>
    <lineage>
        <taxon>Bacteria</taxon>
        <taxon>Pseudomonadati</taxon>
        <taxon>Acidobacteriota</taxon>
        <taxon>Terriglobia</taxon>
        <taxon>Terriglobales</taxon>
        <taxon>Acidobacteriaceae</taxon>
        <taxon>Acidicapsa</taxon>
    </lineage>
</organism>
<keyword evidence="2 3" id="KW-0238">DNA-binding</keyword>